<organism evidence="2 3">
    <name type="scientific">Tagetes erecta</name>
    <name type="common">African marigold</name>
    <dbReference type="NCBI Taxonomy" id="13708"/>
    <lineage>
        <taxon>Eukaryota</taxon>
        <taxon>Viridiplantae</taxon>
        <taxon>Streptophyta</taxon>
        <taxon>Embryophyta</taxon>
        <taxon>Tracheophyta</taxon>
        <taxon>Spermatophyta</taxon>
        <taxon>Magnoliopsida</taxon>
        <taxon>eudicotyledons</taxon>
        <taxon>Gunneridae</taxon>
        <taxon>Pentapetalae</taxon>
        <taxon>asterids</taxon>
        <taxon>campanulids</taxon>
        <taxon>Asterales</taxon>
        <taxon>Asteraceae</taxon>
        <taxon>Asteroideae</taxon>
        <taxon>Heliantheae alliance</taxon>
        <taxon>Tageteae</taxon>
        <taxon>Tagetes</taxon>
    </lineage>
</organism>
<keyword evidence="3" id="KW-1185">Reference proteome</keyword>
<feature type="compositionally biased region" description="Acidic residues" evidence="1">
    <location>
        <begin position="49"/>
        <end position="75"/>
    </location>
</feature>
<dbReference type="Proteomes" id="UP001229421">
    <property type="component" value="Unassembled WGS sequence"/>
</dbReference>
<accession>A0AAD8L2Q6</accession>
<name>A0AAD8L2Q6_TARER</name>
<gene>
    <name evidence="2" type="ORF">QVD17_13886</name>
</gene>
<evidence type="ECO:0000256" key="1">
    <source>
        <dbReference type="SAM" id="MobiDB-lite"/>
    </source>
</evidence>
<dbReference type="EMBL" id="JAUHHV010000003">
    <property type="protein sequence ID" value="KAK1430842.1"/>
    <property type="molecule type" value="Genomic_DNA"/>
</dbReference>
<reference evidence="2" key="1">
    <citation type="journal article" date="2023" name="bioRxiv">
        <title>Improved chromosome-level genome assembly for marigold (Tagetes erecta).</title>
        <authorList>
            <person name="Jiang F."/>
            <person name="Yuan L."/>
            <person name="Wang S."/>
            <person name="Wang H."/>
            <person name="Xu D."/>
            <person name="Wang A."/>
            <person name="Fan W."/>
        </authorList>
    </citation>
    <scope>NUCLEOTIDE SEQUENCE</scope>
    <source>
        <strain evidence="2">WSJ</strain>
        <tissue evidence="2">Leaf</tissue>
    </source>
</reference>
<evidence type="ECO:0000313" key="3">
    <source>
        <dbReference type="Proteomes" id="UP001229421"/>
    </source>
</evidence>
<proteinExistence type="predicted"/>
<sequence length="86" mass="9753">MTDILQMQEAGQGPRKRKIWNKKGKEEKKMGVFLGSGQESKTKNKEDDEKSSDEEVDDDDDVDDNVGNDGSDDEVEITKHGIMKFF</sequence>
<dbReference type="AlphaFoldDB" id="A0AAD8L2Q6"/>
<feature type="region of interest" description="Disordered" evidence="1">
    <location>
        <begin position="1"/>
        <end position="86"/>
    </location>
</feature>
<evidence type="ECO:0000313" key="2">
    <source>
        <dbReference type="EMBL" id="KAK1430842.1"/>
    </source>
</evidence>
<protein>
    <submittedName>
        <fullName evidence="2">Uncharacterized protein</fullName>
    </submittedName>
</protein>
<comment type="caution">
    <text evidence="2">The sequence shown here is derived from an EMBL/GenBank/DDBJ whole genome shotgun (WGS) entry which is preliminary data.</text>
</comment>